<dbReference type="OrthoDB" id="9794201at2"/>
<protein>
    <submittedName>
        <fullName evidence="2">MerR family transcriptional regulator</fullName>
    </submittedName>
</protein>
<dbReference type="AlphaFoldDB" id="A0A3E3DKG2"/>
<dbReference type="EMBL" id="QTJW01000010">
    <property type="protein sequence ID" value="RGD69476.1"/>
    <property type="molecule type" value="Genomic_DNA"/>
</dbReference>
<dbReference type="InterPro" id="IPR036397">
    <property type="entry name" value="RNaseH_sf"/>
</dbReference>
<evidence type="ECO:0000313" key="2">
    <source>
        <dbReference type="EMBL" id="RGD69476.1"/>
    </source>
</evidence>
<dbReference type="Proteomes" id="UP000261023">
    <property type="component" value="Unassembled WGS sequence"/>
</dbReference>
<dbReference type="InterPro" id="IPR001584">
    <property type="entry name" value="Integrase_cat-core"/>
</dbReference>
<dbReference type="Gene3D" id="1.10.10.60">
    <property type="entry name" value="Homeodomain-like"/>
    <property type="match status" value="1"/>
</dbReference>
<dbReference type="InterPro" id="IPR015126">
    <property type="entry name" value="Mu_I-gamma"/>
</dbReference>
<evidence type="ECO:0000259" key="1">
    <source>
        <dbReference type="PROSITE" id="PS50994"/>
    </source>
</evidence>
<gene>
    <name evidence="2" type="ORF">DWX31_15545</name>
</gene>
<organism evidence="2 3">
    <name type="scientific">Hungatella hathewayi</name>
    <dbReference type="NCBI Taxonomy" id="154046"/>
    <lineage>
        <taxon>Bacteria</taxon>
        <taxon>Bacillati</taxon>
        <taxon>Bacillota</taxon>
        <taxon>Clostridia</taxon>
        <taxon>Lachnospirales</taxon>
        <taxon>Lachnospiraceae</taxon>
        <taxon>Hungatella</taxon>
    </lineage>
</organism>
<proteinExistence type="predicted"/>
<dbReference type="Pfam" id="PF09039">
    <property type="entry name" value="HTH_Tnp_Mu_2"/>
    <property type="match status" value="1"/>
</dbReference>
<dbReference type="InterPro" id="IPR015378">
    <property type="entry name" value="Transposase-like_Mu_C"/>
</dbReference>
<sequence>MGQMLTVKQVAEVKGCRVQYIQRMAKEGKLPSVKTVNNRNQKVYQIPLESLPDELQQRWYQMQVEQMREENGIEEENRGGTDQFSAEERLEIDFWLELVRKWQEYRNLAPKRSKGETDQKFLIWCSLEYPDRTISMDILYRKWKAVRENNMAGLTDKRGKWRKGTSDIHETVWQAFLYYYLDEGQHTIQKCLEYTKMWIREKQPELYTDIPSYSSFYRRLNRDIPEGVKVLGREGHKAYNDRCAPYIRRIYEDIASNEWWIADNHTFDVIVVDKNGKQHRPYLTAFMDARSGILTGYYITYNPSSEATLIALRKGILEYGIPDNIYVDNGREFLTFDIGGLGHRRKKPKNGEERFEPPGVFKRLGINMTNAIVRNAKAKIIERRFRDVKDSLSRLFDTYTGGSVVEKPERLKGVLKKDEIYSDDEFQEYVEAVIDYYFNLQPYHGAVPADHGKLKMDVFNEHLIKKRTATAEALNLMLMRSSRAQTVGRRGVHLDIAGGRIDYWNDDFVHLMLGKKVYFRYDPDNLSEVRIYDLEDRYIMTVPADNEAVLSYNASREDVKAAMAKTRRLEKVAKEYIEHAVLADCDKVTAMELVLKEAQYNKENYQGKANPKVLEVQRADEEPAFKKVVGGIDLDRMIRNAEIRHEQEKQR</sequence>
<dbReference type="GO" id="GO:0003676">
    <property type="term" value="F:nucleic acid binding"/>
    <property type="evidence" value="ECO:0007669"/>
    <property type="project" value="InterPro"/>
</dbReference>
<dbReference type="Gene3D" id="2.30.30.130">
    <property type="entry name" value="Transposase, Mu, C-terminal"/>
    <property type="match status" value="1"/>
</dbReference>
<dbReference type="PROSITE" id="PS50994">
    <property type="entry name" value="INTEGRASE"/>
    <property type="match status" value="1"/>
</dbReference>
<feature type="domain" description="Integrase catalytic" evidence="1">
    <location>
        <begin position="241"/>
        <end position="463"/>
    </location>
</feature>
<comment type="caution">
    <text evidence="2">The sequence shown here is derived from an EMBL/GenBank/DDBJ whole genome shotgun (WGS) entry which is preliminary data.</text>
</comment>
<dbReference type="GO" id="GO:0015074">
    <property type="term" value="P:DNA integration"/>
    <property type="evidence" value="ECO:0007669"/>
    <property type="project" value="InterPro"/>
</dbReference>
<dbReference type="SUPFAM" id="SSF53098">
    <property type="entry name" value="Ribonuclease H-like"/>
    <property type="match status" value="1"/>
</dbReference>
<evidence type="ECO:0000313" key="3">
    <source>
        <dbReference type="Proteomes" id="UP000261023"/>
    </source>
</evidence>
<dbReference type="Pfam" id="PF09299">
    <property type="entry name" value="Mu-transpos_C"/>
    <property type="match status" value="1"/>
</dbReference>
<accession>A0A3E3DKG2</accession>
<dbReference type="SUPFAM" id="SSF50610">
    <property type="entry name" value="mu transposase, C-terminal domain"/>
    <property type="match status" value="1"/>
</dbReference>
<name>A0A3E3DKG2_9FIRM</name>
<dbReference type="InterPro" id="IPR012337">
    <property type="entry name" value="RNaseH-like_sf"/>
</dbReference>
<dbReference type="Gene3D" id="3.30.420.10">
    <property type="entry name" value="Ribonuclease H-like superfamily/Ribonuclease H"/>
    <property type="match status" value="1"/>
</dbReference>
<dbReference type="InterPro" id="IPR009004">
    <property type="entry name" value="Transposase_Mu_C"/>
</dbReference>
<reference evidence="2 3" key="1">
    <citation type="submission" date="2018-08" db="EMBL/GenBank/DDBJ databases">
        <title>A genome reference for cultivated species of the human gut microbiota.</title>
        <authorList>
            <person name="Zou Y."/>
            <person name="Xue W."/>
            <person name="Luo G."/>
        </authorList>
    </citation>
    <scope>NUCLEOTIDE SEQUENCE [LARGE SCALE GENOMIC DNA]</scope>
    <source>
        <strain evidence="2 3">AF19-13AC</strain>
    </source>
</reference>